<dbReference type="Gene3D" id="2.40.100.10">
    <property type="entry name" value="Cyclophilin-like"/>
    <property type="match status" value="1"/>
</dbReference>
<dbReference type="PROSITE" id="PS00170">
    <property type="entry name" value="CSA_PPIASE_1"/>
    <property type="match status" value="1"/>
</dbReference>
<dbReference type="InterPro" id="IPR020892">
    <property type="entry name" value="Cyclophilin-type_PPIase_CS"/>
</dbReference>
<dbReference type="PIRSF" id="PIRSF001467">
    <property type="entry name" value="Peptidylpro_ismrse"/>
    <property type="match status" value="1"/>
</dbReference>
<dbReference type="InterPro" id="IPR024936">
    <property type="entry name" value="Cyclophilin-type_PPIase"/>
</dbReference>
<reference evidence="7 8" key="1">
    <citation type="submission" date="2022-11" db="EMBL/GenBank/DDBJ databases">
        <title>Desulfobotulus tamanensis H1 sp. nov. - anaerobic, alkaliphilic, sulphate reducing bacterium isolated from terrestrial mud volcano.</title>
        <authorList>
            <person name="Frolova A."/>
            <person name="Merkel A.Y."/>
            <person name="Slobodkin A.I."/>
        </authorList>
    </citation>
    <scope>NUCLEOTIDE SEQUENCE [LARGE SCALE GENOMIC DNA]</scope>
    <source>
        <strain evidence="7 8">H1</strain>
    </source>
</reference>
<comment type="similarity">
    <text evidence="2 5">Belongs to the cyclophilin-type PPIase family.</text>
</comment>
<dbReference type="CDD" id="cd00317">
    <property type="entry name" value="cyclophilin"/>
    <property type="match status" value="1"/>
</dbReference>
<sequence length="174" mass="19323">MLKKSDYKEEVNGLSASFETSMGNFEVELFVKEAPETVWNFVNLAEGRQRTIRQGNFYDGLTFHRVIDDFMIQGGCPMGNGTGDPGYRFKDEFNKELRHNAPGILSMANAGPGTNGSQFFITLAPTPHLNNRHTVFGVVTKGLDVVMSIGKVSVDRQDKPVEPVILQKVTIQRA</sequence>
<dbReference type="PRINTS" id="PR00153">
    <property type="entry name" value="CSAPPISMRASE"/>
</dbReference>
<evidence type="ECO:0000256" key="5">
    <source>
        <dbReference type="RuleBase" id="RU363019"/>
    </source>
</evidence>
<organism evidence="7 8">
    <name type="scientific">Desulfobotulus pelophilus</name>
    <dbReference type="NCBI Taxonomy" id="2823377"/>
    <lineage>
        <taxon>Bacteria</taxon>
        <taxon>Pseudomonadati</taxon>
        <taxon>Thermodesulfobacteriota</taxon>
        <taxon>Desulfobacteria</taxon>
        <taxon>Desulfobacterales</taxon>
        <taxon>Desulfobacteraceae</taxon>
        <taxon>Desulfobotulus</taxon>
    </lineage>
</organism>
<dbReference type="SUPFAM" id="SSF50891">
    <property type="entry name" value="Cyclophilin-like"/>
    <property type="match status" value="1"/>
</dbReference>
<evidence type="ECO:0000256" key="2">
    <source>
        <dbReference type="ARBA" id="ARBA00007365"/>
    </source>
</evidence>
<evidence type="ECO:0000313" key="7">
    <source>
        <dbReference type="EMBL" id="MCW7753705.1"/>
    </source>
</evidence>
<comment type="function">
    <text evidence="1 5">PPIases accelerate the folding of proteins. It catalyzes the cis-trans isomerization of proline imidic peptide bonds in oligopeptides.</text>
</comment>
<dbReference type="EMBL" id="JAPFPW010000006">
    <property type="protein sequence ID" value="MCW7753705.1"/>
    <property type="molecule type" value="Genomic_DNA"/>
</dbReference>
<evidence type="ECO:0000256" key="4">
    <source>
        <dbReference type="ARBA" id="ARBA00023235"/>
    </source>
</evidence>
<keyword evidence="3 5" id="KW-0697">Rotamase</keyword>
<dbReference type="InterPro" id="IPR044666">
    <property type="entry name" value="Cyclophilin_A-like"/>
</dbReference>
<feature type="domain" description="PPIase cyclophilin-type" evidence="6">
    <location>
        <begin position="19"/>
        <end position="171"/>
    </location>
</feature>
<dbReference type="PANTHER" id="PTHR45625:SF4">
    <property type="entry name" value="PEPTIDYLPROLYL ISOMERASE DOMAIN AND WD REPEAT-CONTAINING PROTEIN 1"/>
    <property type="match status" value="1"/>
</dbReference>
<name>A0ABT3N8C7_9BACT</name>
<dbReference type="PANTHER" id="PTHR45625">
    <property type="entry name" value="PEPTIDYL-PROLYL CIS-TRANS ISOMERASE-RELATED"/>
    <property type="match status" value="1"/>
</dbReference>
<evidence type="ECO:0000256" key="3">
    <source>
        <dbReference type="ARBA" id="ARBA00023110"/>
    </source>
</evidence>
<protein>
    <recommendedName>
        <fullName evidence="5">Peptidyl-prolyl cis-trans isomerase</fullName>
        <shortName evidence="5">PPIase</shortName>
        <ecNumber evidence="5">5.2.1.8</ecNumber>
    </recommendedName>
</protein>
<dbReference type="PROSITE" id="PS50072">
    <property type="entry name" value="CSA_PPIASE_2"/>
    <property type="match status" value="1"/>
</dbReference>
<keyword evidence="4 5" id="KW-0413">Isomerase</keyword>
<dbReference type="GO" id="GO:0016853">
    <property type="term" value="F:isomerase activity"/>
    <property type="evidence" value="ECO:0007669"/>
    <property type="project" value="UniProtKB-KW"/>
</dbReference>
<evidence type="ECO:0000313" key="8">
    <source>
        <dbReference type="Proteomes" id="UP001209681"/>
    </source>
</evidence>
<evidence type="ECO:0000256" key="1">
    <source>
        <dbReference type="ARBA" id="ARBA00002388"/>
    </source>
</evidence>
<comment type="caution">
    <text evidence="7">The sequence shown here is derived from an EMBL/GenBank/DDBJ whole genome shotgun (WGS) entry which is preliminary data.</text>
</comment>
<dbReference type="InterPro" id="IPR002130">
    <property type="entry name" value="Cyclophilin-type_PPIase_dom"/>
</dbReference>
<dbReference type="EC" id="5.2.1.8" evidence="5"/>
<proteinExistence type="inferred from homology"/>
<keyword evidence="8" id="KW-1185">Reference proteome</keyword>
<dbReference type="Proteomes" id="UP001209681">
    <property type="component" value="Unassembled WGS sequence"/>
</dbReference>
<evidence type="ECO:0000259" key="6">
    <source>
        <dbReference type="PROSITE" id="PS50072"/>
    </source>
</evidence>
<accession>A0ABT3N8C7</accession>
<comment type="catalytic activity">
    <reaction evidence="5">
        <text>[protein]-peptidylproline (omega=180) = [protein]-peptidylproline (omega=0)</text>
        <dbReference type="Rhea" id="RHEA:16237"/>
        <dbReference type="Rhea" id="RHEA-COMP:10747"/>
        <dbReference type="Rhea" id="RHEA-COMP:10748"/>
        <dbReference type="ChEBI" id="CHEBI:83833"/>
        <dbReference type="ChEBI" id="CHEBI:83834"/>
        <dbReference type="EC" id="5.2.1.8"/>
    </reaction>
</comment>
<dbReference type="Pfam" id="PF00160">
    <property type="entry name" value="Pro_isomerase"/>
    <property type="match status" value="1"/>
</dbReference>
<dbReference type="InterPro" id="IPR029000">
    <property type="entry name" value="Cyclophilin-like_dom_sf"/>
</dbReference>
<gene>
    <name evidence="7" type="ORF">OOT00_06865</name>
</gene>
<dbReference type="RefSeq" id="WP_265424574.1">
    <property type="nucleotide sequence ID" value="NZ_JAPFPW010000006.1"/>
</dbReference>